<dbReference type="InterPro" id="IPR013785">
    <property type="entry name" value="Aldolase_TIM"/>
</dbReference>
<dbReference type="Pfam" id="PF01081">
    <property type="entry name" value="Aldolase"/>
    <property type="match status" value="1"/>
</dbReference>
<sequence>MTDTIETYMDMAPVMAVVTIADVAQAAPMAKALVAGGCTTIEVTLRTPVALDAMRAIADAVPEAVIGAGTVLSAKDLENSAKAGAKFAISPGATPALLAMGRDGAIPYLPAVATASELMAGLEHGYRAFKFFPAVAAGGVAMLKSFGGPFPYVRFCPTGGVTLETAPDFLKLPNVACVGGSWLTPDAAMKDGDWGKIQSLAQAASDALAAFKA</sequence>
<dbReference type="RefSeq" id="WP_369059968.1">
    <property type="nucleotide sequence ID" value="NZ_CP158375.1"/>
</dbReference>
<dbReference type="CDD" id="cd00452">
    <property type="entry name" value="KDPG_aldolase"/>
    <property type="match status" value="1"/>
</dbReference>
<dbReference type="EC" id="4.1.3.16" evidence="6"/>
<proteinExistence type="inferred from homology"/>
<gene>
    <name evidence="6" type="primary">eda</name>
    <name evidence="6" type="ORF">ABOZ73_00945</name>
</gene>
<evidence type="ECO:0000256" key="2">
    <source>
        <dbReference type="ARBA" id="ARBA00006906"/>
    </source>
</evidence>
<comment type="subunit">
    <text evidence="3">Homotrimer.</text>
</comment>
<dbReference type="GO" id="GO:0008675">
    <property type="term" value="F:2-dehydro-3-deoxy-phosphogluconate aldolase activity"/>
    <property type="evidence" value="ECO:0007669"/>
    <property type="project" value="UniProtKB-EC"/>
</dbReference>
<organism evidence="6">
    <name type="scientific">Caulobacter sp. 73W</name>
    <dbReference type="NCBI Taxonomy" id="3161137"/>
    <lineage>
        <taxon>Bacteria</taxon>
        <taxon>Pseudomonadati</taxon>
        <taxon>Pseudomonadota</taxon>
        <taxon>Alphaproteobacteria</taxon>
        <taxon>Caulobacterales</taxon>
        <taxon>Caulobacteraceae</taxon>
        <taxon>Caulobacter</taxon>
    </lineage>
</organism>
<evidence type="ECO:0000256" key="5">
    <source>
        <dbReference type="ARBA" id="ARBA00023277"/>
    </source>
</evidence>
<dbReference type="Gene3D" id="3.20.20.70">
    <property type="entry name" value="Aldolase class I"/>
    <property type="match status" value="1"/>
</dbReference>
<dbReference type="PANTHER" id="PTHR30246">
    <property type="entry name" value="2-KETO-3-DEOXY-6-PHOSPHOGLUCONATE ALDOLASE"/>
    <property type="match status" value="1"/>
</dbReference>
<dbReference type="NCBIfam" id="NF004325">
    <property type="entry name" value="PRK05718.1"/>
    <property type="match status" value="1"/>
</dbReference>
<keyword evidence="5" id="KW-0119">Carbohydrate metabolism</keyword>
<evidence type="ECO:0000256" key="4">
    <source>
        <dbReference type="ARBA" id="ARBA00023239"/>
    </source>
</evidence>
<dbReference type="SUPFAM" id="SSF51569">
    <property type="entry name" value="Aldolase"/>
    <property type="match status" value="1"/>
</dbReference>
<evidence type="ECO:0000313" key="6">
    <source>
        <dbReference type="EMBL" id="XDO97024.1"/>
    </source>
</evidence>
<dbReference type="PANTHER" id="PTHR30246:SF1">
    <property type="entry name" value="2-DEHYDRO-3-DEOXY-6-PHOSPHOGALACTONATE ALDOLASE-RELATED"/>
    <property type="match status" value="1"/>
</dbReference>
<evidence type="ECO:0000256" key="3">
    <source>
        <dbReference type="ARBA" id="ARBA00011233"/>
    </source>
</evidence>
<dbReference type="InterPro" id="IPR000887">
    <property type="entry name" value="Aldlse_KDPG_KHG"/>
</dbReference>
<comment type="pathway">
    <text evidence="1">Carbohydrate acid metabolism.</text>
</comment>
<dbReference type="GO" id="GO:0008700">
    <property type="term" value="F:(R,S)-4-hydroxy-2-oxoglutarate aldolase activity"/>
    <property type="evidence" value="ECO:0007669"/>
    <property type="project" value="UniProtKB-EC"/>
</dbReference>
<protein>
    <submittedName>
        <fullName evidence="6">Bifunctional 4-hydroxy-2-oxoglutarate aldolase/2-dehydro-3-deoxy-phosphogluconate aldolase</fullName>
        <ecNumber evidence="6">4.1.2.14</ecNumber>
        <ecNumber evidence="6">4.1.3.16</ecNumber>
    </submittedName>
</protein>
<accession>A0AB39KUP3</accession>
<dbReference type="EC" id="4.1.2.14" evidence="6"/>
<dbReference type="InterPro" id="IPR031338">
    <property type="entry name" value="KDPG/KHG_AS_2"/>
</dbReference>
<dbReference type="PROSITE" id="PS00160">
    <property type="entry name" value="ALDOLASE_KDPG_KHG_2"/>
    <property type="match status" value="1"/>
</dbReference>
<name>A0AB39KUP3_9CAUL</name>
<keyword evidence="4 6" id="KW-0456">Lyase</keyword>
<dbReference type="EMBL" id="CP158375">
    <property type="protein sequence ID" value="XDO97024.1"/>
    <property type="molecule type" value="Genomic_DNA"/>
</dbReference>
<dbReference type="AlphaFoldDB" id="A0AB39KUP3"/>
<evidence type="ECO:0000256" key="1">
    <source>
        <dbReference type="ARBA" id="ARBA00004761"/>
    </source>
</evidence>
<dbReference type="NCBIfam" id="TIGR01182">
    <property type="entry name" value="eda"/>
    <property type="match status" value="1"/>
</dbReference>
<reference evidence="6" key="1">
    <citation type="submission" date="2024-06" db="EMBL/GenBank/DDBJ databases">
        <title>Caulobacter inopinatus, sp. nov.</title>
        <authorList>
            <person name="Donachie S.P."/>
        </authorList>
    </citation>
    <scope>NUCLEOTIDE SEQUENCE</scope>
    <source>
        <strain evidence="6">73W</strain>
    </source>
</reference>
<comment type="similarity">
    <text evidence="2">Belongs to the KHG/KDPG aldolase family.</text>
</comment>